<keyword evidence="2" id="KW-1185">Reference proteome</keyword>
<protein>
    <submittedName>
        <fullName evidence="1">Uncharacterized protein</fullName>
    </submittedName>
</protein>
<comment type="caution">
    <text evidence="1">The sequence shown here is derived from an EMBL/GenBank/DDBJ whole genome shotgun (WGS) entry which is preliminary data.</text>
</comment>
<reference evidence="1" key="1">
    <citation type="submission" date="2022-11" db="EMBL/GenBank/DDBJ databases">
        <title>Genome Sequence of Boeremia exigua.</title>
        <authorList>
            <person name="Buettner E."/>
        </authorList>
    </citation>
    <scope>NUCLEOTIDE SEQUENCE</scope>
    <source>
        <strain evidence="1">CU02</strain>
    </source>
</reference>
<evidence type="ECO:0000313" key="2">
    <source>
        <dbReference type="Proteomes" id="UP001153331"/>
    </source>
</evidence>
<name>A0ACC2IJB1_9PLEO</name>
<dbReference type="EMBL" id="JAPHNI010000152">
    <property type="protein sequence ID" value="KAJ8115213.1"/>
    <property type="molecule type" value="Genomic_DNA"/>
</dbReference>
<gene>
    <name evidence="1" type="ORF">OPT61_g3095</name>
</gene>
<accession>A0ACC2IJB1</accession>
<dbReference type="Proteomes" id="UP001153331">
    <property type="component" value="Unassembled WGS sequence"/>
</dbReference>
<organism evidence="1 2">
    <name type="scientific">Boeremia exigua</name>
    <dbReference type="NCBI Taxonomy" id="749465"/>
    <lineage>
        <taxon>Eukaryota</taxon>
        <taxon>Fungi</taxon>
        <taxon>Dikarya</taxon>
        <taxon>Ascomycota</taxon>
        <taxon>Pezizomycotina</taxon>
        <taxon>Dothideomycetes</taxon>
        <taxon>Pleosporomycetidae</taxon>
        <taxon>Pleosporales</taxon>
        <taxon>Pleosporineae</taxon>
        <taxon>Didymellaceae</taxon>
        <taxon>Boeremia</taxon>
    </lineage>
</organism>
<proteinExistence type="predicted"/>
<sequence>MLRLVSCIHLKAPSSLRGPEPAAAADFMDSANSSSDPSRAPAKIRRKSHRKSRNGCARCKRRRIKCDETKPECARCVEFGTVCDYNTAAPLLGSQPLERSRFLNIQGAPIPKPRGRPRTIWSDETSCTSPPEDLSLSLRNPQRFFPDTKENLEDFELLNHFITRPNDNPDSTVARYVRDPLHDQALLLSFAYPCILHLIQEFSALELAQQQPWRRAYYHVLAGRHSLQGLEGAGTLLSHLKESDYHAAYTAATLASINFLARGPQLGEYLLFSWGGRPQWLPLLHGIRTIIDLAGIERLAAGPTSRAPQRIEPAKEPARVMLKCTDLDWVGQFQRLHALVASSPDFVADADSLRKLEWCYEATYGRDGVFKGDANMQNAFIWPFQLGEDFTALAKGEKISRSLHHISIRNSLLPREIAGLKEVLGTQEKHRNKCKALGFQPREDYHGGAEFYFPSRVEKACSDERSKQQNQKAEELRKAEMKKLRHANKLYNESIAQERREQEAREKEERKRVRAEKAKEAAERKAQRERDRQARNAEKASKLPQRDKCKASQSVVPEKKQKRGTVAARRGVVAVEPPAAPRTHTTRSGRTAALFNELVLVGAVQRITSTDTVPSWHVQGRTCKYAETALRRVMHYGVALHPVQHYSVYRQQTRSDIVVVLTRATGAPERLDLPVLVDPEIELGRHSDQVM</sequence>
<evidence type="ECO:0000313" key="1">
    <source>
        <dbReference type="EMBL" id="KAJ8115213.1"/>
    </source>
</evidence>